<gene>
    <name evidence="1" type="ORF">B0I21_107265</name>
</gene>
<accession>A0A4R7CU07</accession>
<dbReference type="AlphaFoldDB" id="A0A4R7CU07"/>
<proteinExistence type="predicted"/>
<reference evidence="1 2" key="1">
    <citation type="submission" date="2019-03" db="EMBL/GenBank/DDBJ databases">
        <title>Genomic Encyclopedia of Type Strains, Phase III (KMG-III): the genomes of soil and plant-associated and newly described type strains.</title>
        <authorList>
            <person name="Whitman W."/>
        </authorList>
    </citation>
    <scope>NUCLEOTIDE SEQUENCE [LARGE SCALE GENOMIC DNA]</scope>
    <source>
        <strain evidence="1 2">CGMCC 1.12801</strain>
    </source>
</reference>
<evidence type="ECO:0000313" key="2">
    <source>
        <dbReference type="Proteomes" id="UP000294752"/>
    </source>
</evidence>
<dbReference type="OrthoDB" id="1255149at2"/>
<protein>
    <submittedName>
        <fullName evidence="1">Uncharacterized protein</fullName>
    </submittedName>
</protein>
<keyword evidence="2" id="KW-1185">Reference proteome</keyword>
<dbReference type="RefSeq" id="WP_133641352.1">
    <property type="nucleotide sequence ID" value="NZ_SNZV01000007.1"/>
</dbReference>
<dbReference type="PROSITE" id="PS51257">
    <property type="entry name" value="PROKAR_LIPOPROTEIN"/>
    <property type="match status" value="1"/>
</dbReference>
<evidence type="ECO:0000313" key="1">
    <source>
        <dbReference type="EMBL" id="TDS11913.1"/>
    </source>
</evidence>
<sequence length="141" mass="15530">MIQRNFYFALLLGLSLGACQNETQRKKTGGNEEHPAKEQLTADSKQPIIFERRKVVGVKDTLTFDVQHAANLTATIKTIDGSGNNIRINQIVFPDGSTDGPFGESMTDSLTKAGTYKLIIGESQMQENRYSGAYTVTVELK</sequence>
<dbReference type="Proteomes" id="UP000294752">
    <property type="component" value="Unassembled WGS sequence"/>
</dbReference>
<name>A0A4R7CU07_9SPHI</name>
<comment type="caution">
    <text evidence="1">The sequence shown here is derived from an EMBL/GenBank/DDBJ whole genome shotgun (WGS) entry which is preliminary data.</text>
</comment>
<organism evidence="1 2">
    <name type="scientific">Sphingobacterium paludis</name>
    <dbReference type="NCBI Taxonomy" id="1476465"/>
    <lineage>
        <taxon>Bacteria</taxon>
        <taxon>Pseudomonadati</taxon>
        <taxon>Bacteroidota</taxon>
        <taxon>Sphingobacteriia</taxon>
        <taxon>Sphingobacteriales</taxon>
        <taxon>Sphingobacteriaceae</taxon>
        <taxon>Sphingobacterium</taxon>
    </lineage>
</organism>
<dbReference type="EMBL" id="SNZV01000007">
    <property type="protein sequence ID" value="TDS11913.1"/>
    <property type="molecule type" value="Genomic_DNA"/>
</dbReference>